<dbReference type="OrthoDB" id="6105938at2759"/>
<protein>
    <submittedName>
        <fullName evidence="1">Uncharacterized protein</fullName>
    </submittedName>
</protein>
<gene>
    <name evidence="1" type="ORF">FLONG3_9560</name>
</gene>
<sequence>MRLARSAGCRERFSKASQMLSHLSNDNCMTTFDFPRNRELFHKKNMEQSGLQLYDREADVLECPNCKSKPRGKFKSLVSLFKHAESNTCSLKVRTGPIYDVYSALLSHALYESTVMYMPGELSYDEYMPDYNEYRFFSGDDSDVLE</sequence>
<dbReference type="STRING" id="694270.A0A395RW74"/>
<accession>A0A395RW74</accession>
<comment type="caution">
    <text evidence="1">The sequence shown here is derived from an EMBL/GenBank/DDBJ whole genome shotgun (WGS) entry which is preliminary data.</text>
</comment>
<evidence type="ECO:0000313" key="2">
    <source>
        <dbReference type="Proteomes" id="UP000266234"/>
    </source>
</evidence>
<dbReference type="EMBL" id="PXOG01000253">
    <property type="protein sequence ID" value="RGP64373.1"/>
    <property type="molecule type" value="Genomic_DNA"/>
</dbReference>
<keyword evidence="2" id="KW-1185">Reference proteome</keyword>
<reference evidence="1 2" key="1">
    <citation type="journal article" date="2018" name="PLoS Pathog.">
        <title>Evolution of structural diversity of trichothecenes, a family of toxins produced by plant pathogenic and entomopathogenic fungi.</title>
        <authorList>
            <person name="Proctor R.H."/>
            <person name="McCormick S.P."/>
            <person name="Kim H.S."/>
            <person name="Cardoza R.E."/>
            <person name="Stanley A.M."/>
            <person name="Lindo L."/>
            <person name="Kelly A."/>
            <person name="Brown D.W."/>
            <person name="Lee T."/>
            <person name="Vaughan M.M."/>
            <person name="Alexander N.J."/>
            <person name="Busman M."/>
            <person name="Gutierrez S."/>
        </authorList>
    </citation>
    <scope>NUCLEOTIDE SEQUENCE [LARGE SCALE GENOMIC DNA]</scope>
    <source>
        <strain evidence="1 2">NRRL 20695</strain>
    </source>
</reference>
<name>A0A395RW74_9HYPO</name>
<evidence type="ECO:0000313" key="1">
    <source>
        <dbReference type="EMBL" id="RGP64373.1"/>
    </source>
</evidence>
<proteinExistence type="predicted"/>
<organism evidence="1 2">
    <name type="scientific">Fusarium longipes</name>
    <dbReference type="NCBI Taxonomy" id="694270"/>
    <lineage>
        <taxon>Eukaryota</taxon>
        <taxon>Fungi</taxon>
        <taxon>Dikarya</taxon>
        <taxon>Ascomycota</taxon>
        <taxon>Pezizomycotina</taxon>
        <taxon>Sordariomycetes</taxon>
        <taxon>Hypocreomycetidae</taxon>
        <taxon>Hypocreales</taxon>
        <taxon>Nectriaceae</taxon>
        <taxon>Fusarium</taxon>
    </lineage>
</organism>
<dbReference type="AlphaFoldDB" id="A0A395RW74"/>
<dbReference type="Proteomes" id="UP000266234">
    <property type="component" value="Unassembled WGS sequence"/>
</dbReference>